<dbReference type="SUPFAM" id="SSF57850">
    <property type="entry name" value="RING/U-box"/>
    <property type="match status" value="1"/>
</dbReference>
<feature type="domain" description="B30.2/SPRY" evidence="9">
    <location>
        <begin position="313"/>
        <end position="504"/>
    </location>
</feature>
<keyword evidence="2 4" id="KW-0863">Zinc-finger</keyword>
<dbReference type="PROSITE" id="PS50089">
    <property type="entry name" value="ZF_RING_2"/>
    <property type="match status" value="1"/>
</dbReference>
<dbReference type="AlphaFoldDB" id="A0ABD1K316"/>
<dbReference type="SMART" id="SM00184">
    <property type="entry name" value="RING"/>
    <property type="match status" value="1"/>
</dbReference>
<dbReference type="CDD" id="cd12893">
    <property type="entry name" value="SPRY_PRY_TRIM35"/>
    <property type="match status" value="1"/>
</dbReference>
<dbReference type="SMART" id="SM00449">
    <property type="entry name" value="SPRY"/>
    <property type="match status" value="1"/>
</dbReference>
<dbReference type="PRINTS" id="PR01407">
    <property type="entry name" value="BUTYPHLNCDUF"/>
</dbReference>
<evidence type="ECO:0000256" key="5">
    <source>
        <dbReference type="SAM" id="Coils"/>
    </source>
</evidence>
<dbReference type="InterPro" id="IPR017907">
    <property type="entry name" value="Znf_RING_CS"/>
</dbReference>
<comment type="caution">
    <text evidence="10">The sequence shown here is derived from an EMBL/GenBank/DDBJ whole genome shotgun (WGS) entry which is preliminary data.</text>
</comment>
<dbReference type="Gene3D" id="2.60.120.920">
    <property type="match status" value="1"/>
</dbReference>
<evidence type="ECO:0000259" key="9">
    <source>
        <dbReference type="PROSITE" id="PS50188"/>
    </source>
</evidence>
<feature type="domain" description="B box-type" evidence="8">
    <location>
        <begin position="88"/>
        <end position="129"/>
    </location>
</feature>
<dbReference type="InterPro" id="IPR003877">
    <property type="entry name" value="SPRY_dom"/>
</dbReference>
<keyword evidence="6" id="KW-1133">Transmembrane helix</keyword>
<dbReference type="InterPro" id="IPR001841">
    <property type="entry name" value="Znf_RING"/>
</dbReference>
<accession>A0ABD1K316</accession>
<name>A0ABD1K316_9TELE</name>
<dbReference type="SMART" id="SM00589">
    <property type="entry name" value="PRY"/>
    <property type="match status" value="1"/>
</dbReference>
<keyword evidence="11" id="KW-1185">Reference proteome</keyword>
<reference evidence="10 11" key="1">
    <citation type="submission" date="2024-09" db="EMBL/GenBank/DDBJ databases">
        <title>A chromosome-level genome assembly of Gray's grenadier anchovy, Coilia grayii.</title>
        <authorList>
            <person name="Fu Z."/>
        </authorList>
    </citation>
    <scope>NUCLEOTIDE SEQUENCE [LARGE SCALE GENOMIC DNA]</scope>
    <source>
        <strain evidence="10">G4</strain>
        <tissue evidence="10">Muscle</tissue>
    </source>
</reference>
<evidence type="ECO:0000256" key="4">
    <source>
        <dbReference type="PROSITE-ProRule" id="PRU00024"/>
    </source>
</evidence>
<evidence type="ECO:0000256" key="1">
    <source>
        <dbReference type="ARBA" id="ARBA00022723"/>
    </source>
</evidence>
<evidence type="ECO:0000259" key="8">
    <source>
        <dbReference type="PROSITE" id="PS50119"/>
    </source>
</evidence>
<keyword evidence="3" id="KW-0862">Zinc</keyword>
<dbReference type="PROSITE" id="PS00518">
    <property type="entry name" value="ZF_RING_1"/>
    <property type="match status" value="1"/>
</dbReference>
<sequence length="511" mass="58294">MANRPSLTEEDFSCPVCCDVFQDPVLLACSHSICRPCLLRFWGQRQARECPVCRAVSANPEPPSNIVLKGMCEAILNERRQRAARAFVEAGLCGTHGDKLTHFCEEERRPACLKCRVPRRHTGSSFRPMQEAASEHKKEFKMKLKPLQEKLKSFEDVKQSFEHTAEYIKSQAEQTEHLIKEEFEKLHQFLQDEEAIRLAALKEEEEQSSQMMKKKIDEVESEIVSLSDKIRAIEEEIGSEDLSFLQFGEQTILLFVCLYNLLICCVIASMYRHIYIYIYFFFSLSSALCRLQYSPLEPEPISGELLIQVAKHLSNIMFDVSQKLQTMVPYNPVSLDPNTAHVDLVVSADLSSVAFCEERQVLPSTPQRFSGYTSVLGSEGFNSGTHCWDVEVGDSTAWAVGVIAESMYRKKDGPKFGLWYVGFYNGKYGKGCSPEVLTLLRVGQRIQKIRVQLDCDKGKVSFSDAGRHTCLHVFKQNFSETVYPYFYNHCKLHPLKILPMRSFVTVEQFSS</sequence>
<proteinExistence type="predicted"/>
<dbReference type="Proteomes" id="UP001591681">
    <property type="component" value="Unassembled WGS sequence"/>
</dbReference>
<feature type="transmembrane region" description="Helical" evidence="6">
    <location>
        <begin position="252"/>
        <end position="271"/>
    </location>
</feature>
<evidence type="ECO:0000259" key="7">
    <source>
        <dbReference type="PROSITE" id="PS50089"/>
    </source>
</evidence>
<dbReference type="GO" id="GO:0008270">
    <property type="term" value="F:zinc ion binding"/>
    <property type="evidence" value="ECO:0007669"/>
    <property type="project" value="UniProtKB-KW"/>
</dbReference>
<keyword evidence="1" id="KW-0479">Metal-binding</keyword>
<dbReference type="EMBL" id="JBHFQA010000009">
    <property type="protein sequence ID" value="KAL2093502.1"/>
    <property type="molecule type" value="Genomic_DNA"/>
</dbReference>
<dbReference type="InterPro" id="IPR013320">
    <property type="entry name" value="ConA-like_dom_sf"/>
</dbReference>
<protein>
    <submittedName>
        <fullName evidence="10">Uncharacterized protein</fullName>
    </submittedName>
</protein>
<evidence type="ECO:0000256" key="2">
    <source>
        <dbReference type="ARBA" id="ARBA00022771"/>
    </source>
</evidence>
<dbReference type="InterPro" id="IPR043136">
    <property type="entry name" value="B30.2/SPRY_sf"/>
</dbReference>
<keyword evidence="6" id="KW-0812">Transmembrane</keyword>
<gene>
    <name evidence="10" type="ORF">ACEWY4_010814</name>
</gene>
<dbReference type="PROSITE" id="PS50119">
    <property type="entry name" value="ZF_BBOX"/>
    <property type="match status" value="1"/>
</dbReference>
<dbReference type="SUPFAM" id="SSF57845">
    <property type="entry name" value="B-box zinc-binding domain"/>
    <property type="match status" value="1"/>
</dbReference>
<keyword evidence="5" id="KW-0175">Coiled coil</keyword>
<dbReference type="PROSITE" id="PS50188">
    <property type="entry name" value="B302_SPRY"/>
    <property type="match status" value="1"/>
</dbReference>
<dbReference type="InterPro" id="IPR027370">
    <property type="entry name" value="Znf-RING_euk"/>
</dbReference>
<dbReference type="InterPro" id="IPR006574">
    <property type="entry name" value="PRY"/>
</dbReference>
<evidence type="ECO:0000313" key="11">
    <source>
        <dbReference type="Proteomes" id="UP001591681"/>
    </source>
</evidence>
<dbReference type="Pfam" id="PF13765">
    <property type="entry name" value="PRY"/>
    <property type="match status" value="1"/>
</dbReference>
<dbReference type="InterPro" id="IPR000315">
    <property type="entry name" value="Znf_B-box"/>
</dbReference>
<feature type="domain" description="RING-type" evidence="7">
    <location>
        <begin position="14"/>
        <end position="54"/>
    </location>
</feature>
<dbReference type="Gene3D" id="3.30.160.60">
    <property type="entry name" value="Classic Zinc Finger"/>
    <property type="match status" value="1"/>
</dbReference>
<dbReference type="InterPro" id="IPR003879">
    <property type="entry name" value="Butyrophylin_SPRY"/>
</dbReference>
<dbReference type="Pfam" id="PF00622">
    <property type="entry name" value="SPRY"/>
    <property type="match status" value="1"/>
</dbReference>
<dbReference type="InterPro" id="IPR050143">
    <property type="entry name" value="TRIM/RBCC"/>
</dbReference>
<feature type="coiled-coil region" evidence="5">
    <location>
        <begin position="198"/>
        <end position="236"/>
    </location>
</feature>
<dbReference type="Gene3D" id="3.30.40.10">
    <property type="entry name" value="Zinc/RING finger domain, C3HC4 (zinc finger)"/>
    <property type="match status" value="1"/>
</dbReference>
<evidence type="ECO:0000256" key="3">
    <source>
        <dbReference type="ARBA" id="ARBA00022833"/>
    </source>
</evidence>
<dbReference type="SUPFAM" id="SSF49899">
    <property type="entry name" value="Concanavalin A-like lectins/glucanases"/>
    <property type="match status" value="1"/>
</dbReference>
<organism evidence="10 11">
    <name type="scientific">Coilia grayii</name>
    <name type="common">Gray's grenadier anchovy</name>
    <dbReference type="NCBI Taxonomy" id="363190"/>
    <lineage>
        <taxon>Eukaryota</taxon>
        <taxon>Metazoa</taxon>
        <taxon>Chordata</taxon>
        <taxon>Craniata</taxon>
        <taxon>Vertebrata</taxon>
        <taxon>Euteleostomi</taxon>
        <taxon>Actinopterygii</taxon>
        <taxon>Neopterygii</taxon>
        <taxon>Teleostei</taxon>
        <taxon>Clupei</taxon>
        <taxon>Clupeiformes</taxon>
        <taxon>Clupeoidei</taxon>
        <taxon>Engraulidae</taxon>
        <taxon>Coilinae</taxon>
        <taxon>Coilia</taxon>
    </lineage>
</organism>
<evidence type="ECO:0000256" key="6">
    <source>
        <dbReference type="SAM" id="Phobius"/>
    </source>
</evidence>
<keyword evidence="6" id="KW-0472">Membrane</keyword>
<dbReference type="PANTHER" id="PTHR24103">
    <property type="entry name" value="E3 UBIQUITIN-PROTEIN LIGASE TRIM"/>
    <property type="match status" value="1"/>
</dbReference>
<dbReference type="InterPro" id="IPR013083">
    <property type="entry name" value="Znf_RING/FYVE/PHD"/>
</dbReference>
<dbReference type="InterPro" id="IPR001870">
    <property type="entry name" value="B30.2/SPRY"/>
</dbReference>
<dbReference type="Pfam" id="PF13445">
    <property type="entry name" value="zf-RING_UBOX"/>
    <property type="match status" value="1"/>
</dbReference>
<evidence type="ECO:0000313" key="10">
    <source>
        <dbReference type="EMBL" id="KAL2093502.1"/>
    </source>
</evidence>